<keyword evidence="9" id="KW-0472">Membrane</keyword>
<evidence type="ECO:0000256" key="6">
    <source>
        <dbReference type="ARBA" id="ARBA00022692"/>
    </source>
</evidence>
<feature type="domain" description="Trimeric autotransporter adhesin YadA-like stalk" evidence="13">
    <location>
        <begin position="10"/>
        <end position="52"/>
    </location>
</feature>
<dbReference type="Gene3D" id="6.20.50.100">
    <property type="match status" value="1"/>
</dbReference>
<proteinExistence type="inferred from homology"/>
<reference evidence="14 15" key="1">
    <citation type="submission" date="2019-08" db="EMBL/GenBank/DDBJ databases">
        <title>Five species of Acinetobacter isolated from floral nectar and animal pollinators.</title>
        <authorList>
            <person name="Hendry T.A."/>
        </authorList>
    </citation>
    <scope>NUCLEOTIDE SEQUENCE [LARGE SCALE GENOMIC DNA]</scope>
    <source>
        <strain evidence="14 15">MD18.27</strain>
    </source>
</reference>
<keyword evidence="8" id="KW-0653">Protein transport</keyword>
<dbReference type="Pfam" id="PF03895">
    <property type="entry name" value="YadA_anchor"/>
    <property type="match status" value="1"/>
</dbReference>
<dbReference type="Gene3D" id="3.30.1300.30">
    <property type="entry name" value="GSPII I/J protein-like"/>
    <property type="match status" value="1"/>
</dbReference>
<evidence type="ECO:0000256" key="7">
    <source>
        <dbReference type="ARBA" id="ARBA00022729"/>
    </source>
</evidence>
<organism evidence="14 15">
    <name type="scientific">Acinetobacter pollinis</name>
    <dbReference type="NCBI Taxonomy" id="2605270"/>
    <lineage>
        <taxon>Bacteria</taxon>
        <taxon>Pseudomonadati</taxon>
        <taxon>Pseudomonadota</taxon>
        <taxon>Gammaproteobacteria</taxon>
        <taxon>Moraxellales</taxon>
        <taxon>Moraxellaceae</taxon>
        <taxon>Acinetobacter</taxon>
    </lineage>
</organism>
<name>A0ABU6DVQ5_9GAMM</name>
<keyword evidence="6" id="KW-0812">Transmembrane</keyword>
<gene>
    <name evidence="14" type="ORF">I2F25_13015</name>
</gene>
<dbReference type="EMBL" id="VTDN01000025">
    <property type="protein sequence ID" value="MEB5477942.1"/>
    <property type="molecule type" value="Genomic_DNA"/>
</dbReference>
<accession>A0ABU6DVQ5</accession>
<dbReference type="Gene3D" id="2.20.70.140">
    <property type="match status" value="3"/>
</dbReference>
<keyword evidence="15" id="KW-1185">Reference proteome</keyword>
<comment type="subcellular location">
    <subcellularLocation>
        <location evidence="2">Cell outer membrane</location>
    </subcellularLocation>
    <subcellularLocation>
        <location evidence="1">Cell surface</location>
    </subcellularLocation>
</comment>
<keyword evidence="5" id="KW-1134">Transmembrane beta strand</keyword>
<keyword evidence="7" id="KW-0732">Signal</keyword>
<dbReference type="Gene3D" id="2.150.10.10">
    <property type="entry name" value="Serralysin-like metalloprotease, C-terminal"/>
    <property type="match status" value="1"/>
</dbReference>
<feature type="region of interest" description="Disordered" evidence="11">
    <location>
        <begin position="647"/>
        <end position="693"/>
    </location>
</feature>
<feature type="domain" description="Trimeric autotransporter adhesin YadA-like stalk" evidence="13">
    <location>
        <begin position="352"/>
        <end position="391"/>
    </location>
</feature>
<evidence type="ECO:0000256" key="2">
    <source>
        <dbReference type="ARBA" id="ARBA00004442"/>
    </source>
</evidence>
<dbReference type="InterPro" id="IPR008635">
    <property type="entry name" value="Coiled_stalk_dom"/>
</dbReference>
<dbReference type="Gene3D" id="6.10.250.2040">
    <property type="match status" value="2"/>
</dbReference>
<evidence type="ECO:0000256" key="8">
    <source>
        <dbReference type="ARBA" id="ARBA00022927"/>
    </source>
</evidence>
<keyword evidence="10" id="KW-0998">Cell outer membrane</keyword>
<comment type="caution">
    <text evidence="14">The sequence shown here is derived from an EMBL/GenBank/DDBJ whole genome shotgun (WGS) entry which is preliminary data.</text>
</comment>
<evidence type="ECO:0000259" key="13">
    <source>
        <dbReference type="Pfam" id="PF05662"/>
    </source>
</evidence>
<comment type="similarity">
    <text evidence="3">Belongs to the autotransporter-2 (AT-2) (TC 1.B.40) family.</text>
</comment>
<dbReference type="Gene3D" id="6.10.250.2120">
    <property type="match status" value="1"/>
</dbReference>
<evidence type="ECO:0000313" key="15">
    <source>
        <dbReference type="Proteomes" id="UP001339883"/>
    </source>
</evidence>
<evidence type="ECO:0000256" key="5">
    <source>
        <dbReference type="ARBA" id="ARBA00022452"/>
    </source>
</evidence>
<evidence type="ECO:0000256" key="11">
    <source>
        <dbReference type="SAM" id="MobiDB-lite"/>
    </source>
</evidence>
<protein>
    <submittedName>
        <fullName evidence="14">YadA-like family protein</fullName>
    </submittedName>
</protein>
<feature type="domain" description="Trimeric autotransporter adhesin YadA-like stalk" evidence="13">
    <location>
        <begin position="268"/>
        <end position="310"/>
    </location>
</feature>
<evidence type="ECO:0000259" key="12">
    <source>
        <dbReference type="Pfam" id="PF03895"/>
    </source>
</evidence>
<dbReference type="RefSeq" id="WP_325776350.1">
    <property type="nucleotide sequence ID" value="NZ_VTDN01000025.1"/>
</dbReference>
<evidence type="ECO:0000313" key="14">
    <source>
        <dbReference type="EMBL" id="MEB5477942.1"/>
    </source>
</evidence>
<evidence type="ECO:0000256" key="1">
    <source>
        <dbReference type="ARBA" id="ARBA00004241"/>
    </source>
</evidence>
<dbReference type="InterPro" id="IPR045584">
    <property type="entry name" value="Pilin-like"/>
</dbReference>
<dbReference type="Proteomes" id="UP001339883">
    <property type="component" value="Unassembled WGS sequence"/>
</dbReference>
<evidence type="ECO:0000256" key="10">
    <source>
        <dbReference type="ARBA" id="ARBA00023237"/>
    </source>
</evidence>
<dbReference type="CDD" id="cd12820">
    <property type="entry name" value="LbR_YadA-like"/>
    <property type="match status" value="1"/>
</dbReference>
<feature type="region of interest" description="Disordered" evidence="11">
    <location>
        <begin position="811"/>
        <end position="847"/>
    </location>
</feature>
<feature type="domain" description="Trimeric autotransporter adhesin YadA-like stalk" evidence="13">
    <location>
        <begin position="966"/>
        <end position="1009"/>
    </location>
</feature>
<evidence type="ECO:0000256" key="9">
    <source>
        <dbReference type="ARBA" id="ARBA00023136"/>
    </source>
</evidence>
<feature type="domain" description="Trimeric autotransporter adhesin YadA-like C-terminal membrane anchor" evidence="12">
    <location>
        <begin position="1154"/>
        <end position="1214"/>
    </location>
</feature>
<feature type="region of interest" description="Disordered" evidence="11">
    <location>
        <begin position="699"/>
        <end position="718"/>
    </location>
</feature>
<keyword evidence="4" id="KW-0813">Transport</keyword>
<dbReference type="SUPFAM" id="SSF101967">
    <property type="entry name" value="Adhesin YadA, collagen-binding domain"/>
    <property type="match status" value="2"/>
</dbReference>
<feature type="compositionally biased region" description="Low complexity" evidence="11">
    <location>
        <begin position="651"/>
        <end position="680"/>
    </location>
</feature>
<feature type="compositionally biased region" description="Polar residues" evidence="11">
    <location>
        <begin position="699"/>
        <end position="715"/>
    </location>
</feature>
<feature type="domain" description="Trimeric autotransporter adhesin YadA-like stalk" evidence="13">
    <location>
        <begin position="1051"/>
        <end position="1092"/>
    </location>
</feature>
<dbReference type="SUPFAM" id="SSF54523">
    <property type="entry name" value="Pili subunits"/>
    <property type="match status" value="1"/>
</dbReference>
<feature type="domain" description="Trimeric autotransporter adhesin YadA-like stalk" evidence="13">
    <location>
        <begin position="612"/>
        <end position="652"/>
    </location>
</feature>
<dbReference type="InterPro" id="IPR011049">
    <property type="entry name" value="Serralysin-like_metalloprot_C"/>
</dbReference>
<feature type="domain" description="Trimeric autotransporter adhesin YadA-like stalk" evidence="13">
    <location>
        <begin position="724"/>
        <end position="765"/>
    </location>
</feature>
<dbReference type="InterPro" id="IPR005594">
    <property type="entry name" value="YadA_C"/>
</dbReference>
<dbReference type="Pfam" id="PF05662">
    <property type="entry name" value="YadA_stalk"/>
    <property type="match status" value="8"/>
</dbReference>
<sequence length="1215" mass="119265">ANGFDASGQKVTDVGNGTIGANSTDAVTGGQISTISNSTQALLGGNAKVGTDGTVTTTDIGGTGKSTLNDAIAAVSSAGDAKNAETGNSVASALGGGSQYDATTGKVSSPVYQVNGKDQTGVEGAIKALDQGFTVSSNGNNAQAVKAGDTIDIGIAKDEKNLTVNKTGNDITYALNRNLDVDSITAGNTTLDTNGVKVTDASGNTTQVGASGTTVKDTSNNVATYGATSTEYKDADNKVLTTVGKDGLSVAGGPSITSSGIDAAGKEITNLKAGSIQSGSTDAVTGGQVAEIQTSLQQQLGTLGTNSVQYATNSDGSVNYNSIVAGNGKGTAVTTGTDSYGNNVVTGGGTTISNVANGVSASDAVNKGQLDSAISSNITNVKDGNGNGVSVTGQVVNQNYSATNPNQDSLFLTYDKAGQTTTDQLTIGETVQKMNKEGVKFAHTNSTSGKDSSAGGENSTALGVNAIAGSNANNSVVIGNNSSVTGASSVAIGDGAVASGNQSISIGTGNQVTGNNSGAFGDPSIINSSNSYSVGNNNTISTDNTFALGNDITQTTAGSVVLGNNSASRTASGVSGYTPTAATTADQAAITATTSTTGSVAVGDAQNNIYRQVTGVAAGTADSDAVNVAQLKAVDNKVLALKTEGNTISDNAGHSNASTATSNTLTDGTNTTTSTASGTTYGKADPSNLSSTQVNQTGLSFKDASGNSTGPSVTASGLDAGSLKVTNVQNGTIASNSKDAVNGGQVASISQSVANAIGGVQVNQDGTLTNPTYNIAGGTQTSVSDALNALNQAVESANTTGKDINVSKVTVSDSAGNSSVTNPTGTTVKDNSGNSSATTANGLSVQDSAGNKASYGATSTVYQAADHSSTTIGTNGLSFKDSTGNATGPSVTASGIDAGGKTITNVAAGVNSTDAVNKGQLDAAVNTVSNTVNTLSDSAVQYDKNADGSVNKSRVTLGDGTTATTLTNVADGQVAAGSKDAVNGGQLANVQSQVTANTNSINSLNSTVSDLATGKSGTIQQADKNGDINIGKDSGGTKVNMANNTGASRTVTGVSVGAVSSTSSDAINGSQLYQANTSIASVLGGNAKVAADGTISTSNIGGTGQSTVDGAVSNLNGRVGNLESAFNQTHQELSKFRNETNAGIAGAMAVGNLPQPSEAGMSMVSAGLGGYRGEGAVSVGVSAITDSNKYIWKFGASADTRSNVSGAVSVGYQWK</sequence>
<dbReference type="Gene3D" id="1.20.5.170">
    <property type="match status" value="3"/>
</dbReference>
<feature type="domain" description="Trimeric autotransporter adhesin YadA-like stalk" evidence="13">
    <location>
        <begin position="903"/>
        <end position="942"/>
    </location>
</feature>
<evidence type="ECO:0000256" key="3">
    <source>
        <dbReference type="ARBA" id="ARBA00005848"/>
    </source>
</evidence>
<evidence type="ECO:0000256" key="4">
    <source>
        <dbReference type="ARBA" id="ARBA00022448"/>
    </source>
</evidence>
<feature type="non-terminal residue" evidence="14">
    <location>
        <position position="1"/>
    </location>
</feature>